<evidence type="ECO:0000256" key="8">
    <source>
        <dbReference type="ARBA" id="ARBA00023229"/>
    </source>
</evidence>
<accession>A0ABT9GWZ4</accession>
<dbReference type="PANTHER" id="PTHR43527:SF2">
    <property type="entry name" value="4-DIPHOSPHOCYTIDYL-2-C-METHYL-D-ERYTHRITOL KINASE, CHLOROPLASTIC"/>
    <property type="match status" value="1"/>
</dbReference>
<dbReference type="RefSeq" id="WP_305892806.1">
    <property type="nucleotide sequence ID" value="NZ_JAUZVZ010000005.1"/>
</dbReference>
<feature type="domain" description="GHMP kinase C-terminal" evidence="12">
    <location>
        <begin position="200"/>
        <end position="261"/>
    </location>
</feature>
<name>A0ABT9GWZ4_9GAMM</name>
<keyword evidence="4 10" id="KW-0808">Transferase</keyword>
<dbReference type="InterPro" id="IPR036554">
    <property type="entry name" value="GHMP_kinase_C_sf"/>
</dbReference>
<dbReference type="InterPro" id="IPR014721">
    <property type="entry name" value="Ribsml_uS5_D2-typ_fold_subgr"/>
</dbReference>
<dbReference type="Proteomes" id="UP001231616">
    <property type="component" value="Unassembled WGS sequence"/>
</dbReference>
<comment type="catalytic activity">
    <reaction evidence="10">
        <text>4-CDP-2-C-methyl-D-erythritol + ATP = 4-CDP-2-C-methyl-D-erythritol 2-phosphate + ADP + H(+)</text>
        <dbReference type="Rhea" id="RHEA:18437"/>
        <dbReference type="ChEBI" id="CHEBI:15378"/>
        <dbReference type="ChEBI" id="CHEBI:30616"/>
        <dbReference type="ChEBI" id="CHEBI:57823"/>
        <dbReference type="ChEBI" id="CHEBI:57919"/>
        <dbReference type="ChEBI" id="CHEBI:456216"/>
        <dbReference type="EC" id="2.7.1.148"/>
    </reaction>
</comment>
<dbReference type="InterPro" id="IPR004424">
    <property type="entry name" value="IspE"/>
</dbReference>
<keyword evidence="6 10" id="KW-0418">Kinase</keyword>
<keyword evidence="5 10" id="KW-0547">Nucleotide-binding</keyword>
<evidence type="ECO:0000256" key="2">
    <source>
        <dbReference type="ARBA" id="ARBA00012052"/>
    </source>
</evidence>
<evidence type="ECO:0000259" key="11">
    <source>
        <dbReference type="Pfam" id="PF00288"/>
    </source>
</evidence>
<dbReference type="Pfam" id="PF08544">
    <property type="entry name" value="GHMP_kinases_C"/>
    <property type="match status" value="1"/>
</dbReference>
<dbReference type="EMBL" id="JAUZVZ010000005">
    <property type="protein sequence ID" value="MDP4535543.1"/>
    <property type="molecule type" value="Genomic_DNA"/>
</dbReference>
<dbReference type="NCBIfam" id="TIGR00154">
    <property type="entry name" value="ispE"/>
    <property type="match status" value="1"/>
</dbReference>
<evidence type="ECO:0000256" key="1">
    <source>
        <dbReference type="ARBA" id="ARBA00009684"/>
    </source>
</evidence>
<evidence type="ECO:0000313" key="14">
    <source>
        <dbReference type="Proteomes" id="UP001231616"/>
    </source>
</evidence>
<evidence type="ECO:0000256" key="10">
    <source>
        <dbReference type="HAMAP-Rule" id="MF_00061"/>
    </source>
</evidence>
<evidence type="ECO:0000256" key="4">
    <source>
        <dbReference type="ARBA" id="ARBA00022679"/>
    </source>
</evidence>
<dbReference type="SUPFAM" id="SSF54211">
    <property type="entry name" value="Ribosomal protein S5 domain 2-like"/>
    <property type="match status" value="1"/>
</dbReference>
<feature type="domain" description="GHMP kinase N-terminal" evidence="11">
    <location>
        <begin position="67"/>
        <end position="144"/>
    </location>
</feature>
<keyword evidence="14" id="KW-1185">Reference proteome</keyword>
<dbReference type="Gene3D" id="3.30.230.10">
    <property type="match status" value="1"/>
</dbReference>
<dbReference type="EC" id="2.7.1.148" evidence="2 10"/>
<dbReference type="PANTHER" id="PTHR43527">
    <property type="entry name" value="4-DIPHOSPHOCYTIDYL-2-C-METHYL-D-ERYTHRITOL KINASE, CHLOROPLASTIC"/>
    <property type="match status" value="1"/>
</dbReference>
<comment type="caution">
    <text evidence="13">The sequence shown here is derived from an EMBL/GenBank/DDBJ whole genome shotgun (WGS) entry which is preliminary data.</text>
</comment>
<dbReference type="InterPro" id="IPR006204">
    <property type="entry name" value="GHMP_kinase_N_dom"/>
</dbReference>
<sequence length="293" mass="31962">MNTSITLPAVAKLNLFLHITGRRADGYHNLQSIFQMLDYGDELTFTRKDTSELCLRCNQTELESQDNLVLRAARLLQQQSQTSFGADIYLHKRLPLGGGLGGGSSDAATTLLALNQLWGLHLSIEQLAQLGLQLGADVPVFVHGRTAFAEGVGEQLTPIELPERWYLVVTPDCHVSTAEIFQHPALPRNSAPLRYDQLKTAEWRNDCQSLVEQLYPNVALTLQWLLEYAPSRMTGTGASVFAGFTDKMQAEKALSTMPSFCRGFIARGVSESPVVAALAKAHVSSQGVAPAAP</sequence>
<comment type="pathway">
    <text evidence="10">Isoprenoid biosynthesis; isopentenyl diphosphate biosynthesis via DXP pathway; isopentenyl diphosphate from 1-deoxy-D-xylulose 5-phosphate: step 3/6.</text>
</comment>
<evidence type="ECO:0000256" key="9">
    <source>
        <dbReference type="ARBA" id="ARBA00032554"/>
    </source>
</evidence>
<evidence type="ECO:0000313" key="13">
    <source>
        <dbReference type="EMBL" id="MDP4535543.1"/>
    </source>
</evidence>
<comment type="similarity">
    <text evidence="1 10">Belongs to the GHMP kinase family. IspE subfamily.</text>
</comment>
<dbReference type="InterPro" id="IPR013750">
    <property type="entry name" value="GHMP_kinase_C_dom"/>
</dbReference>
<keyword evidence="7 10" id="KW-0067">ATP-binding</keyword>
<dbReference type="Gene3D" id="3.30.70.890">
    <property type="entry name" value="GHMP kinase, C-terminal domain"/>
    <property type="match status" value="1"/>
</dbReference>
<dbReference type="HAMAP" id="MF_00061">
    <property type="entry name" value="IspE"/>
    <property type="match status" value="1"/>
</dbReference>
<dbReference type="PIRSF" id="PIRSF010376">
    <property type="entry name" value="IspE"/>
    <property type="match status" value="1"/>
</dbReference>
<feature type="active site" evidence="10">
    <location>
        <position position="12"/>
    </location>
</feature>
<proteinExistence type="inferred from homology"/>
<comment type="function">
    <text evidence="10">Catalyzes the phosphorylation of the position 2 hydroxy group of 4-diphosphocytidyl-2C-methyl-D-erythritol.</text>
</comment>
<organism evidence="13 14">
    <name type="scientific">Alkalimonas collagenimarina</name>
    <dbReference type="NCBI Taxonomy" id="400390"/>
    <lineage>
        <taxon>Bacteria</taxon>
        <taxon>Pseudomonadati</taxon>
        <taxon>Pseudomonadota</taxon>
        <taxon>Gammaproteobacteria</taxon>
        <taxon>Alkalimonas</taxon>
    </lineage>
</organism>
<dbReference type="GO" id="GO:0050515">
    <property type="term" value="F:4-(cytidine 5'-diphospho)-2-C-methyl-D-erythritol kinase activity"/>
    <property type="evidence" value="ECO:0007669"/>
    <property type="project" value="UniProtKB-EC"/>
</dbReference>
<dbReference type="Pfam" id="PF00288">
    <property type="entry name" value="GHMP_kinases_N"/>
    <property type="match status" value="1"/>
</dbReference>
<feature type="binding site" evidence="10">
    <location>
        <begin position="95"/>
        <end position="105"/>
    </location>
    <ligand>
        <name>ATP</name>
        <dbReference type="ChEBI" id="CHEBI:30616"/>
    </ligand>
</feature>
<evidence type="ECO:0000256" key="3">
    <source>
        <dbReference type="ARBA" id="ARBA00017473"/>
    </source>
</evidence>
<evidence type="ECO:0000256" key="5">
    <source>
        <dbReference type="ARBA" id="ARBA00022741"/>
    </source>
</evidence>
<dbReference type="InterPro" id="IPR020568">
    <property type="entry name" value="Ribosomal_Su5_D2-typ_SF"/>
</dbReference>
<protein>
    <recommendedName>
        <fullName evidence="3 10">4-diphosphocytidyl-2-C-methyl-D-erythritol kinase</fullName>
        <shortName evidence="10">CMK</shortName>
        <ecNumber evidence="2 10">2.7.1.148</ecNumber>
    </recommendedName>
    <alternativeName>
        <fullName evidence="9 10">4-(cytidine-5'-diphospho)-2-C-methyl-D-erythritol kinase</fullName>
    </alternativeName>
</protein>
<gene>
    <name evidence="10 13" type="primary">ispE</name>
    <name evidence="13" type="ORF">Q3O60_05005</name>
</gene>
<reference evidence="13 14" key="1">
    <citation type="submission" date="2023-08" db="EMBL/GenBank/DDBJ databases">
        <authorList>
            <person name="Joshi A."/>
            <person name="Thite S."/>
        </authorList>
    </citation>
    <scope>NUCLEOTIDE SEQUENCE [LARGE SCALE GENOMIC DNA]</scope>
    <source>
        <strain evidence="13 14">AC40</strain>
    </source>
</reference>
<evidence type="ECO:0000256" key="6">
    <source>
        <dbReference type="ARBA" id="ARBA00022777"/>
    </source>
</evidence>
<evidence type="ECO:0000259" key="12">
    <source>
        <dbReference type="Pfam" id="PF08544"/>
    </source>
</evidence>
<dbReference type="NCBIfam" id="NF011202">
    <property type="entry name" value="PRK14608.1"/>
    <property type="match status" value="1"/>
</dbReference>
<dbReference type="SUPFAM" id="SSF55060">
    <property type="entry name" value="GHMP Kinase, C-terminal domain"/>
    <property type="match status" value="1"/>
</dbReference>
<keyword evidence="8 10" id="KW-0414">Isoprene biosynthesis</keyword>
<evidence type="ECO:0000256" key="7">
    <source>
        <dbReference type="ARBA" id="ARBA00022840"/>
    </source>
</evidence>
<feature type="active site" evidence="10">
    <location>
        <position position="137"/>
    </location>
</feature>